<dbReference type="GO" id="GO:0015174">
    <property type="term" value="F:basic amino acid transmembrane transporter activity"/>
    <property type="evidence" value="ECO:0007669"/>
    <property type="project" value="TreeGrafter"/>
</dbReference>
<feature type="transmembrane region" description="Helical" evidence="6">
    <location>
        <begin position="371"/>
        <end position="390"/>
    </location>
</feature>
<dbReference type="GO" id="GO:0000329">
    <property type="term" value="C:fungal-type vacuole membrane"/>
    <property type="evidence" value="ECO:0007669"/>
    <property type="project" value="TreeGrafter"/>
</dbReference>
<dbReference type="PROSITE" id="PS50850">
    <property type="entry name" value="MFS"/>
    <property type="match status" value="1"/>
</dbReference>
<dbReference type="InterPro" id="IPR020846">
    <property type="entry name" value="MFS_dom"/>
</dbReference>
<evidence type="ECO:0000256" key="5">
    <source>
        <dbReference type="SAM" id="MobiDB-lite"/>
    </source>
</evidence>
<keyword evidence="2 6" id="KW-0812">Transmembrane</keyword>
<feature type="transmembrane region" description="Helical" evidence="6">
    <location>
        <begin position="267"/>
        <end position="292"/>
    </location>
</feature>
<keyword evidence="9" id="KW-1185">Reference proteome</keyword>
<feature type="transmembrane region" description="Helical" evidence="6">
    <location>
        <begin position="104"/>
        <end position="125"/>
    </location>
</feature>
<feature type="transmembrane region" description="Helical" evidence="6">
    <location>
        <begin position="36"/>
        <end position="56"/>
    </location>
</feature>
<dbReference type="InterPro" id="IPR036259">
    <property type="entry name" value="MFS_trans_sf"/>
</dbReference>
<evidence type="ECO:0000256" key="2">
    <source>
        <dbReference type="ARBA" id="ARBA00022692"/>
    </source>
</evidence>
<organism evidence="8 9">
    <name type="scientific">Aspergillus indologenus CBS 114.80</name>
    <dbReference type="NCBI Taxonomy" id="1450541"/>
    <lineage>
        <taxon>Eukaryota</taxon>
        <taxon>Fungi</taxon>
        <taxon>Dikarya</taxon>
        <taxon>Ascomycota</taxon>
        <taxon>Pezizomycotina</taxon>
        <taxon>Eurotiomycetes</taxon>
        <taxon>Eurotiomycetidae</taxon>
        <taxon>Eurotiales</taxon>
        <taxon>Aspergillaceae</taxon>
        <taxon>Aspergillus</taxon>
        <taxon>Aspergillus subgen. Circumdati</taxon>
    </lineage>
</organism>
<evidence type="ECO:0000256" key="1">
    <source>
        <dbReference type="ARBA" id="ARBA00004141"/>
    </source>
</evidence>
<accession>A0A2V5IFS7</accession>
<dbReference type="Gene3D" id="1.20.1250.20">
    <property type="entry name" value="MFS general substrate transporter like domains"/>
    <property type="match status" value="2"/>
</dbReference>
<feature type="transmembrane region" description="Helical" evidence="6">
    <location>
        <begin position="396"/>
        <end position="420"/>
    </location>
</feature>
<proteinExistence type="predicted"/>
<dbReference type="InterPro" id="IPR011701">
    <property type="entry name" value="MFS"/>
</dbReference>
<feature type="transmembrane region" description="Helical" evidence="6">
    <location>
        <begin position="131"/>
        <end position="152"/>
    </location>
</feature>
<evidence type="ECO:0000313" key="8">
    <source>
        <dbReference type="EMBL" id="PYI35605.1"/>
    </source>
</evidence>
<feature type="transmembrane region" description="Helical" evidence="6">
    <location>
        <begin position="304"/>
        <end position="326"/>
    </location>
</feature>
<comment type="subcellular location">
    <subcellularLocation>
        <location evidence="1">Membrane</location>
        <topology evidence="1">Multi-pass membrane protein</topology>
    </subcellularLocation>
</comment>
<feature type="transmembrane region" description="Helical" evidence="6">
    <location>
        <begin position="235"/>
        <end position="255"/>
    </location>
</feature>
<dbReference type="Pfam" id="PF07690">
    <property type="entry name" value="MFS_1"/>
    <property type="match status" value="2"/>
</dbReference>
<evidence type="ECO:0000256" key="6">
    <source>
        <dbReference type="SAM" id="Phobius"/>
    </source>
</evidence>
<reference evidence="8 9" key="1">
    <citation type="submission" date="2018-02" db="EMBL/GenBank/DDBJ databases">
        <title>The genomes of Aspergillus section Nigri reveals drivers in fungal speciation.</title>
        <authorList>
            <consortium name="DOE Joint Genome Institute"/>
            <person name="Vesth T.C."/>
            <person name="Nybo J."/>
            <person name="Theobald S."/>
            <person name="Brandl J."/>
            <person name="Frisvad J.C."/>
            <person name="Nielsen K.F."/>
            <person name="Lyhne E.K."/>
            <person name="Kogle M.E."/>
            <person name="Kuo A."/>
            <person name="Riley R."/>
            <person name="Clum A."/>
            <person name="Nolan M."/>
            <person name="Lipzen A."/>
            <person name="Salamov A."/>
            <person name="Henrissat B."/>
            <person name="Wiebenga A."/>
            <person name="De vries R.P."/>
            <person name="Grigoriev I.V."/>
            <person name="Mortensen U.H."/>
            <person name="Andersen M.R."/>
            <person name="Baker S.E."/>
        </authorList>
    </citation>
    <scope>NUCLEOTIDE SEQUENCE [LARGE SCALE GENOMIC DNA]</scope>
    <source>
        <strain evidence="8 9">CBS 114.80</strain>
    </source>
</reference>
<feature type="transmembrane region" description="Helical" evidence="6">
    <location>
        <begin position="338"/>
        <end position="359"/>
    </location>
</feature>
<feature type="transmembrane region" description="Helical" evidence="6">
    <location>
        <begin position="76"/>
        <end position="97"/>
    </location>
</feature>
<dbReference type="PANTHER" id="PTHR23501:SF33">
    <property type="entry name" value="MAJOR FACILITATOR SUPERFAMILY (MFS) PROFILE DOMAIN-CONTAINING PROTEIN"/>
    <property type="match status" value="1"/>
</dbReference>
<dbReference type="PRINTS" id="PR01036">
    <property type="entry name" value="TCRTETB"/>
</dbReference>
<dbReference type="EMBL" id="KZ825468">
    <property type="protein sequence ID" value="PYI35605.1"/>
    <property type="molecule type" value="Genomic_DNA"/>
</dbReference>
<evidence type="ECO:0000259" key="7">
    <source>
        <dbReference type="PROSITE" id="PS50850"/>
    </source>
</evidence>
<sequence>MSEEHMLESFPPSGRADGDIEEPDDFARPHRRPPNALLYAIFVGCFIASADEALMISTYTSIASEFQQLTLGSWLLVAYNCGSCVACPVIGALCDIYGRKRTLLGSYAVFIAGSFLCGVSGSLVTLAGSRVIAGVGGAGMVAMTSVIITDLIPPHEVALYDSYSSSINMLGRSIGPPLGGFLTQTVGWRLSFLGQIPFAVLCLTAMMWGEPAPLADLDRRVHQEPKESHTKNIDFPGMLILTFMVVALSALVEYVTAPDAEGQNALAIFFLLVATLIAGVGFAIVEGFYATNPLLPVHLMKGPFGAWCLMELLIYIGRGALLTHLTPYLIRVEGWSDAWASFAFVGNVLGIASGGLAAGYAIKRYKRYRKLGIFSHALTTLAYLLILIGWRNGSTIWQAGLPSLLGLGTGLMYTVNFIGLTTTSPKESMPACIGTIELCESLGFIVGPAISTAMIQKVFAHSLAMTMPKVPGLSETIHRILDDARLSFTLGDAIQQIVRTSYLQAFQYVPRTRYPGCKTSFIHLMYINKTDKLDGGPATAVAPHRLLI</sequence>
<protein>
    <submittedName>
        <fullName evidence="8">Putative transporter</fullName>
    </submittedName>
</protein>
<feature type="domain" description="Major facilitator superfamily (MFS) profile" evidence="7">
    <location>
        <begin position="37"/>
        <end position="513"/>
    </location>
</feature>
<gene>
    <name evidence="8" type="ORF">BP00DRAFT_442392</name>
</gene>
<dbReference type="Proteomes" id="UP000248817">
    <property type="component" value="Unassembled WGS sequence"/>
</dbReference>
<dbReference type="PANTHER" id="PTHR23501">
    <property type="entry name" value="MAJOR FACILITATOR SUPERFAMILY"/>
    <property type="match status" value="1"/>
</dbReference>
<dbReference type="AlphaFoldDB" id="A0A2V5IFS7"/>
<dbReference type="SUPFAM" id="SSF103473">
    <property type="entry name" value="MFS general substrate transporter"/>
    <property type="match status" value="1"/>
</dbReference>
<keyword evidence="4 6" id="KW-0472">Membrane</keyword>
<feature type="region of interest" description="Disordered" evidence="5">
    <location>
        <begin position="1"/>
        <end position="26"/>
    </location>
</feature>
<evidence type="ECO:0000256" key="3">
    <source>
        <dbReference type="ARBA" id="ARBA00022989"/>
    </source>
</evidence>
<name>A0A2V5IFS7_9EURO</name>
<evidence type="ECO:0000256" key="4">
    <source>
        <dbReference type="ARBA" id="ARBA00023136"/>
    </source>
</evidence>
<evidence type="ECO:0000313" key="9">
    <source>
        <dbReference type="Proteomes" id="UP000248817"/>
    </source>
</evidence>
<keyword evidence="3 6" id="KW-1133">Transmembrane helix</keyword>